<comment type="cofactor">
    <cofactor evidence="3">
        <name>Mg(2+)</name>
        <dbReference type="ChEBI" id="CHEBI:18420"/>
    </cofactor>
    <text evidence="3">Binds 2 magnesium ions per subunit.</text>
</comment>
<dbReference type="AlphaFoldDB" id="A0A3Q8WSY9"/>
<keyword evidence="2 4" id="KW-0378">Hydrolase</keyword>
<dbReference type="Gene3D" id="1.10.4080.10">
    <property type="entry name" value="ADP-ribosylation/Crystallin J1"/>
    <property type="match status" value="1"/>
</dbReference>
<protein>
    <submittedName>
        <fullName evidence="4">ADP-ribosylglycohydrolase</fullName>
    </submittedName>
</protein>
<evidence type="ECO:0000313" key="5">
    <source>
        <dbReference type="Proteomes" id="UP000270021"/>
    </source>
</evidence>
<feature type="binding site" evidence="3">
    <location>
        <position position="62"/>
    </location>
    <ligand>
        <name>Mg(2+)</name>
        <dbReference type="ChEBI" id="CHEBI:18420"/>
        <label>1</label>
    </ligand>
</feature>
<dbReference type="PANTHER" id="PTHR16222">
    <property type="entry name" value="ADP-RIBOSYLGLYCOHYDROLASE"/>
    <property type="match status" value="1"/>
</dbReference>
<evidence type="ECO:0000256" key="1">
    <source>
        <dbReference type="ARBA" id="ARBA00010702"/>
    </source>
</evidence>
<dbReference type="SUPFAM" id="SSF101478">
    <property type="entry name" value="ADP-ribosylglycohydrolase"/>
    <property type="match status" value="1"/>
</dbReference>
<keyword evidence="5" id="KW-1185">Reference proteome</keyword>
<keyword evidence="3" id="KW-0460">Magnesium</keyword>
<name>A0A3Q8WSY9_9ACTO</name>
<reference evidence="4 5" key="1">
    <citation type="submission" date="2018-12" db="EMBL/GenBank/DDBJ databases">
        <title>Complete genome sequence of Flaviflexus salsibiostraticola KCTC 33148.</title>
        <authorList>
            <person name="Bae J.-W."/>
        </authorList>
    </citation>
    <scope>NUCLEOTIDE SEQUENCE [LARGE SCALE GENOMIC DNA]</scope>
    <source>
        <strain evidence="4 5">KCTC 33148</strain>
    </source>
</reference>
<gene>
    <name evidence="4" type="ORF">EJO69_03800</name>
</gene>
<evidence type="ECO:0000256" key="3">
    <source>
        <dbReference type="PIRSR" id="PIRSR605502-1"/>
    </source>
</evidence>
<evidence type="ECO:0000256" key="2">
    <source>
        <dbReference type="ARBA" id="ARBA00022801"/>
    </source>
</evidence>
<organism evidence="4 5">
    <name type="scientific">Flaviflexus salsibiostraticola</name>
    <dbReference type="NCBI Taxonomy" id="1282737"/>
    <lineage>
        <taxon>Bacteria</taxon>
        <taxon>Bacillati</taxon>
        <taxon>Actinomycetota</taxon>
        <taxon>Actinomycetes</taxon>
        <taxon>Actinomycetales</taxon>
        <taxon>Actinomycetaceae</taxon>
        <taxon>Flaviflexus</taxon>
    </lineage>
</organism>
<dbReference type="Proteomes" id="UP000270021">
    <property type="component" value="Chromosome"/>
</dbReference>
<dbReference type="RefSeq" id="WP_126039429.1">
    <property type="nucleotide sequence ID" value="NZ_CP034438.1"/>
</dbReference>
<dbReference type="Pfam" id="PF03747">
    <property type="entry name" value="ADP_ribosyl_GH"/>
    <property type="match status" value="1"/>
</dbReference>
<dbReference type="OrthoDB" id="8578462at2"/>
<dbReference type="GO" id="GO:0016787">
    <property type="term" value="F:hydrolase activity"/>
    <property type="evidence" value="ECO:0007669"/>
    <property type="project" value="UniProtKB-KW"/>
</dbReference>
<accession>A0A3Q8WSY9</accession>
<comment type="similarity">
    <text evidence="1">Belongs to the ADP-ribosylglycohydrolase family.</text>
</comment>
<keyword evidence="3" id="KW-0479">Metal-binding</keyword>
<proteinExistence type="inferred from homology"/>
<dbReference type="KEGG" id="fsl:EJO69_03800"/>
<sequence>MDHFTDRARGALAGFILGDSLGIPTQGMTEEDVVTQYGLITGLGDAWSGHPLSPGAPAGSVSARTGLMLLTAGLIDENGIDTRRSITALRGWHDATRAGDDVLGPNVWAAVDGQPVQRSGSSTADSAAMAVPIGIAQSLAEDRDRLLDTVARLCSVTGETHQSIEAAMLAAAMVSAAVDGASIHDAVDIALAETASAGNNAQRTPEASVIARTLQAIDWSADLRIVELIGHLHDIVGLSNTAGEAVPAAIVLAKAYARDPYRGLCAAAQLGGESCLIGSLTGALLGAASGIGAFPASVLETLDRTAMNVAIADRLLAQSGRGSTICGAGLT</sequence>
<dbReference type="PANTHER" id="PTHR16222:SF24">
    <property type="entry name" value="ADP-RIBOSYLHYDROLASE ARH3"/>
    <property type="match status" value="1"/>
</dbReference>
<dbReference type="EMBL" id="CP034438">
    <property type="protein sequence ID" value="AZN29529.1"/>
    <property type="molecule type" value="Genomic_DNA"/>
</dbReference>
<evidence type="ECO:0000313" key="4">
    <source>
        <dbReference type="EMBL" id="AZN29529.1"/>
    </source>
</evidence>
<dbReference type="InterPro" id="IPR036705">
    <property type="entry name" value="Ribosyl_crysJ1_sf"/>
</dbReference>
<dbReference type="InterPro" id="IPR050792">
    <property type="entry name" value="ADP-ribosylglycohydrolase"/>
</dbReference>
<dbReference type="InterPro" id="IPR005502">
    <property type="entry name" value="Ribosyl_crysJ1"/>
</dbReference>
<dbReference type="GO" id="GO:0046872">
    <property type="term" value="F:metal ion binding"/>
    <property type="evidence" value="ECO:0007669"/>
    <property type="project" value="UniProtKB-KW"/>
</dbReference>